<dbReference type="KEGG" id="mbd:MEBOL_003030"/>
<keyword evidence="1" id="KW-0812">Transmembrane</keyword>
<keyword evidence="3" id="KW-1185">Reference proteome</keyword>
<keyword evidence="1" id="KW-1133">Transmembrane helix</keyword>
<name>A0A250ICT6_9BACT</name>
<proteinExistence type="predicted"/>
<reference evidence="2 3" key="1">
    <citation type="submission" date="2017-06" db="EMBL/GenBank/DDBJ databases">
        <authorList>
            <person name="Kim H.J."/>
            <person name="Triplett B.A."/>
        </authorList>
    </citation>
    <scope>NUCLEOTIDE SEQUENCE [LARGE SCALE GENOMIC DNA]</scope>
    <source>
        <strain evidence="2 3">DSM 14713</strain>
    </source>
</reference>
<dbReference type="AlphaFoldDB" id="A0A250ICT6"/>
<accession>A0A250ICT6</accession>
<dbReference type="Proteomes" id="UP000217289">
    <property type="component" value="Chromosome"/>
</dbReference>
<protein>
    <submittedName>
        <fullName evidence="2">Uncharacterized protein</fullName>
    </submittedName>
</protein>
<dbReference type="OrthoDB" id="5523331at2"/>
<feature type="transmembrane region" description="Helical" evidence="1">
    <location>
        <begin position="12"/>
        <end position="34"/>
    </location>
</feature>
<gene>
    <name evidence="2" type="ORF">MEBOL_003030</name>
</gene>
<evidence type="ECO:0000313" key="3">
    <source>
        <dbReference type="Proteomes" id="UP000217289"/>
    </source>
</evidence>
<keyword evidence="1" id="KW-0472">Membrane</keyword>
<dbReference type="RefSeq" id="WP_095978122.1">
    <property type="nucleotide sequence ID" value="NZ_CP022163.1"/>
</dbReference>
<evidence type="ECO:0000256" key="1">
    <source>
        <dbReference type="SAM" id="Phobius"/>
    </source>
</evidence>
<feature type="transmembrane region" description="Helical" evidence="1">
    <location>
        <begin position="127"/>
        <end position="151"/>
    </location>
</feature>
<dbReference type="EMBL" id="CP022163">
    <property type="protein sequence ID" value="ATB29575.1"/>
    <property type="molecule type" value="Genomic_DNA"/>
</dbReference>
<organism evidence="2 3">
    <name type="scientific">Melittangium boletus DSM 14713</name>
    <dbReference type="NCBI Taxonomy" id="1294270"/>
    <lineage>
        <taxon>Bacteria</taxon>
        <taxon>Pseudomonadati</taxon>
        <taxon>Myxococcota</taxon>
        <taxon>Myxococcia</taxon>
        <taxon>Myxococcales</taxon>
        <taxon>Cystobacterineae</taxon>
        <taxon>Archangiaceae</taxon>
        <taxon>Melittangium</taxon>
    </lineage>
</organism>
<evidence type="ECO:0000313" key="2">
    <source>
        <dbReference type="EMBL" id="ATB29575.1"/>
    </source>
</evidence>
<sequence>MVRGQEREHRFLRGLAWVPCLGFLVMWPTSYGFYTSVGIDVDRHEEPAAIEAHVRFRWPGNGAFLMGADQFRLPPDRKLVPLDLGAALFHAPRRPQPRSIWNLRGFWLIHEEYPPTELPVREPEKAAASWVGVPSWLPVVLTGAWPLLLAWRRRERT</sequence>